<dbReference type="InterPro" id="IPR018062">
    <property type="entry name" value="HTH_AraC-typ_CS"/>
</dbReference>
<dbReference type="Pfam" id="PF12833">
    <property type="entry name" value="HTH_18"/>
    <property type="match status" value="1"/>
</dbReference>
<dbReference type="Pfam" id="PF02311">
    <property type="entry name" value="AraC_binding"/>
    <property type="match status" value="1"/>
</dbReference>
<evidence type="ECO:0000313" key="9">
    <source>
        <dbReference type="Proteomes" id="UP000059419"/>
    </source>
</evidence>
<dbReference type="SUPFAM" id="SSF51182">
    <property type="entry name" value="RmlC-like cupins"/>
    <property type="match status" value="1"/>
</dbReference>
<feature type="domain" description="HTH araC/xylS-type" evidence="7">
    <location>
        <begin position="178"/>
        <end position="275"/>
    </location>
</feature>
<dbReference type="FunFam" id="1.10.10.60:FF:000132">
    <property type="entry name" value="AraC family transcriptional regulator"/>
    <property type="match status" value="1"/>
</dbReference>
<dbReference type="Gene3D" id="2.60.120.10">
    <property type="entry name" value="Jelly Rolls"/>
    <property type="match status" value="1"/>
</dbReference>
<keyword evidence="9" id="KW-1185">Reference proteome</keyword>
<evidence type="ECO:0000256" key="4">
    <source>
        <dbReference type="ARBA" id="ARBA00023159"/>
    </source>
</evidence>
<dbReference type="InterPro" id="IPR009057">
    <property type="entry name" value="Homeodomain-like_sf"/>
</dbReference>
<proteinExistence type="predicted"/>
<dbReference type="InterPro" id="IPR011051">
    <property type="entry name" value="RmlC_Cupin_sf"/>
</dbReference>
<accession>A0A0U5LB55</accession>
<dbReference type="PATRIC" id="fig|1619313.3.peg.3892"/>
<keyword evidence="3" id="KW-0238">DNA-binding</keyword>
<dbReference type="InterPro" id="IPR020449">
    <property type="entry name" value="Tscrpt_reg_AraC-type_HTH"/>
</dbReference>
<dbReference type="SUPFAM" id="SSF46689">
    <property type="entry name" value="Homeodomain-like"/>
    <property type="match status" value="1"/>
</dbReference>
<reference evidence="9" key="1">
    <citation type="submission" date="2015-11" db="EMBL/GenBank/DDBJ databases">
        <authorList>
            <person name="Blom J."/>
        </authorList>
    </citation>
    <scope>NUCLEOTIDE SEQUENCE [LARGE SCALE GENOMIC DNA]</scope>
    <source>
        <plasmid evidence="9">pEM01</plasmid>
    </source>
</reference>
<evidence type="ECO:0000256" key="2">
    <source>
        <dbReference type="ARBA" id="ARBA00023015"/>
    </source>
</evidence>
<dbReference type="GO" id="GO:0043565">
    <property type="term" value="F:sequence-specific DNA binding"/>
    <property type="evidence" value="ECO:0007669"/>
    <property type="project" value="InterPro"/>
</dbReference>
<dbReference type="PROSITE" id="PS00041">
    <property type="entry name" value="HTH_ARAC_FAMILY_1"/>
    <property type="match status" value="1"/>
</dbReference>
<organism evidence="8 9">
    <name type="scientific">Duffyella gerundensis</name>
    <dbReference type="NCBI Taxonomy" id="1619313"/>
    <lineage>
        <taxon>Bacteria</taxon>
        <taxon>Pseudomonadati</taxon>
        <taxon>Pseudomonadota</taxon>
        <taxon>Gammaproteobacteria</taxon>
        <taxon>Enterobacterales</taxon>
        <taxon>Erwiniaceae</taxon>
        <taxon>Duffyella</taxon>
    </lineage>
</organism>
<dbReference type="Gene3D" id="1.10.10.60">
    <property type="entry name" value="Homeodomain-like"/>
    <property type="match status" value="1"/>
</dbReference>
<dbReference type="InterPro" id="IPR018060">
    <property type="entry name" value="HTH_AraC"/>
</dbReference>
<dbReference type="PANTHER" id="PTHR11019:SF159">
    <property type="entry name" value="TRANSCRIPTIONAL REGULATOR-RELATED"/>
    <property type="match status" value="1"/>
</dbReference>
<evidence type="ECO:0000256" key="3">
    <source>
        <dbReference type="ARBA" id="ARBA00023125"/>
    </source>
</evidence>
<evidence type="ECO:0000256" key="1">
    <source>
        <dbReference type="ARBA" id="ARBA00022491"/>
    </source>
</evidence>
<gene>
    <name evidence="8" type="ORF">EM595_p0276</name>
</gene>
<sequence length="275" mass="31316">MKGVCVERESERRFIKMSDINPVTRQSDFDFSGRSVIPYAHDYRHGDYEDWHTHSCAQLIHTLSGVIRIETRLGLWVVPPSRGVWIPANIPHALHITGDVKARVLFVEPLARADLPVICQVVGVSDLLRELIICALTLPADYLPGSRAEHVYELMLDEIRVMDMLPFHLPEPVSERLKQLCQAVRDAPHETWSIEQAAVKINASGRTLNRHFYQQTGMQFSEWVRRARLLHALTRLAQGEQITRVALDSGYASPGAFSVMFRRVMGMTPSEYFSK</sequence>
<keyword evidence="1" id="KW-0678">Repressor</keyword>
<evidence type="ECO:0000259" key="7">
    <source>
        <dbReference type="PROSITE" id="PS01124"/>
    </source>
</evidence>
<keyword evidence="2" id="KW-0805">Transcription regulation</keyword>
<evidence type="ECO:0000256" key="5">
    <source>
        <dbReference type="ARBA" id="ARBA00023163"/>
    </source>
</evidence>
<dbReference type="PROSITE" id="PS01124">
    <property type="entry name" value="HTH_ARAC_FAMILY_2"/>
    <property type="match status" value="1"/>
</dbReference>
<name>A0A0U5LB55_9GAMM</name>
<dbReference type="PANTHER" id="PTHR11019">
    <property type="entry name" value="HTH-TYPE TRANSCRIPTIONAL REGULATOR NIMR"/>
    <property type="match status" value="1"/>
</dbReference>
<dbReference type="InterPro" id="IPR014710">
    <property type="entry name" value="RmlC-like_jellyroll"/>
</dbReference>
<dbReference type="GO" id="GO:0003700">
    <property type="term" value="F:DNA-binding transcription factor activity"/>
    <property type="evidence" value="ECO:0007669"/>
    <property type="project" value="InterPro"/>
</dbReference>
<dbReference type="CDD" id="cd06124">
    <property type="entry name" value="cupin_NimR-like_N"/>
    <property type="match status" value="1"/>
</dbReference>
<dbReference type="SMART" id="SM00342">
    <property type="entry name" value="HTH_ARAC"/>
    <property type="match status" value="1"/>
</dbReference>
<evidence type="ECO:0000313" key="8">
    <source>
        <dbReference type="EMBL" id="CUU25974.1"/>
    </source>
</evidence>
<dbReference type="InterPro" id="IPR003313">
    <property type="entry name" value="AraC-bd"/>
</dbReference>
<geneLocation type="plasmid" evidence="9">
    <name>pEM01</name>
</geneLocation>
<dbReference type="Proteomes" id="UP000059419">
    <property type="component" value="Plasmid pEM01"/>
</dbReference>
<protein>
    <recommendedName>
        <fullName evidence="6">Arabinose operon regulatory protein</fullName>
    </recommendedName>
</protein>
<dbReference type="AlphaFoldDB" id="A0A0U5LB55"/>
<dbReference type="KEGG" id="ege:EM595_p0276"/>
<dbReference type="PRINTS" id="PR00032">
    <property type="entry name" value="HTHARAC"/>
</dbReference>
<dbReference type="EMBL" id="LN907828">
    <property type="protein sequence ID" value="CUU25974.1"/>
    <property type="molecule type" value="Genomic_DNA"/>
</dbReference>
<evidence type="ECO:0000256" key="6">
    <source>
        <dbReference type="ARBA" id="ARBA00044978"/>
    </source>
</evidence>
<keyword evidence="4" id="KW-0010">Activator</keyword>
<keyword evidence="5" id="KW-0804">Transcription</keyword>